<dbReference type="Proteomes" id="UP000499080">
    <property type="component" value="Unassembled WGS sequence"/>
</dbReference>
<evidence type="ECO:0000313" key="3">
    <source>
        <dbReference type="Proteomes" id="UP000499080"/>
    </source>
</evidence>
<proteinExistence type="predicted"/>
<feature type="transmembrane region" description="Helical" evidence="1">
    <location>
        <begin position="100"/>
        <end position="120"/>
    </location>
</feature>
<keyword evidence="1" id="KW-0812">Transmembrane</keyword>
<organism evidence="2 3">
    <name type="scientific">Araneus ventricosus</name>
    <name type="common">Orbweaver spider</name>
    <name type="synonym">Epeira ventricosa</name>
    <dbReference type="NCBI Taxonomy" id="182803"/>
    <lineage>
        <taxon>Eukaryota</taxon>
        <taxon>Metazoa</taxon>
        <taxon>Ecdysozoa</taxon>
        <taxon>Arthropoda</taxon>
        <taxon>Chelicerata</taxon>
        <taxon>Arachnida</taxon>
        <taxon>Araneae</taxon>
        <taxon>Araneomorphae</taxon>
        <taxon>Entelegynae</taxon>
        <taxon>Araneoidea</taxon>
        <taxon>Araneidae</taxon>
        <taxon>Araneus</taxon>
    </lineage>
</organism>
<dbReference type="EMBL" id="BGPR01006656">
    <property type="protein sequence ID" value="GBN20762.1"/>
    <property type="molecule type" value="Genomic_DNA"/>
</dbReference>
<protein>
    <submittedName>
        <fullName evidence="2">Uncharacterized protein</fullName>
    </submittedName>
</protein>
<evidence type="ECO:0000256" key="1">
    <source>
        <dbReference type="SAM" id="Phobius"/>
    </source>
</evidence>
<dbReference type="AlphaFoldDB" id="A0A4Y2M1X1"/>
<keyword evidence="3" id="KW-1185">Reference proteome</keyword>
<sequence>MLSGCPGVANLGAVPIIFRNSFVRSAVKFVPWSVQMTSGKPVAVKIFKSTSQVVLAVIFLTGMASAQRVHTATAQITNLCPLLDGGSKGPMQTTLQTSNGFSGLTIGCIGILSLYVIALLT</sequence>
<evidence type="ECO:0000313" key="2">
    <source>
        <dbReference type="EMBL" id="GBN20762.1"/>
    </source>
</evidence>
<reference evidence="2 3" key="1">
    <citation type="journal article" date="2019" name="Sci. Rep.">
        <title>Orb-weaving spider Araneus ventricosus genome elucidates the spidroin gene catalogue.</title>
        <authorList>
            <person name="Kono N."/>
            <person name="Nakamura H."/>
            <person name="Ohtoshi R."/>
            <person name="Moran D.A.P."/>
            <person name="Shinohara A."/>
            <person name="Yoshida Y."/>
            <person name="Fujiwara M."/>
            <person name="Mori M."/>
            <person name="Tomita M."/>
            <person name="Arakawa K."/>
        </authorList>
    </citation>
    <scope>NUCLEOTIDE SEQUENCE [LARGE SCALE GENOMIC DNA]</scope>
</reference>
<gene>
    <name evidence="2" type="ORF">AVEN_104152_1</name>
</gene>
<comment type="caution">
    <text evidence="2">The sequence shown here is derived from an EMBL/GenBank/DDBJ whole genome shotgun (WGS) entry which is preliminary data.</text>
</comment>
<keyword evidence="1" id="KW-1133">Transmembrane helix</keyword>
<name>A0A4Y2M1X1_ARAVE</name>
<keyword evidence="1" id="KW-0472">Membrane</keyword>
<accession>A0A4Y2M1X1</accession>